<sequence>MVVGMRVVHARGFYCAAGVLELINTSPAELVEKVLRSFENTQLIDPDVILDWDVFDAAFLNAVIVHGTPYQRAKSVSNEVLLKLAATTQLDEAIRRVGLKDTSKRAVLFTISRSETQAVQTALKVAELAGRLLDLPSDEGKTELLMVFYGIEEKQLSAVQAENREKAVKMMIMQRMAETLL</sequence>
<proteinExistence type="inferred from homology"/>
<dbReference type="Gene3D" id="3.30.2380.10">
    <property type="entry name" value="CGI121/TPRKB"/>
    <property type="match status" value="1"/>
</dbReference>
<dbReference type="SUPFAM" id="SSF143870">
    <property type="entry name" value="PF0523-like"/>
    <property type="match status" value="1"/>
</dbReference>
<dbReference type="InterPro" id="IPR013926">
    <property type="entry name" value="CGI121/TPRKB"/>
</dbReference>
<name>A0A7J3VT21_CALS0</name>
<accession>A0A7J3VT21</accession>
<evidence type="ECO:0000313" key="2">
    <source>
        <dbReference type="EMBL" id="HHM43766.1"/>
    </source>
</evidence>
<organism evidence="2">
    <name type="scientific">Caldiarchaeum subterraneum</name>
    <dbReference type="NCBI Taxonomy" id="311458"/>
    <lineage>
        <taxon>Archaea</taxon>
        <taxon>Nitrososphaerota</taxon>
        <taxon>Candidatus Caldarchaeales</taxon>
        <taxon>Candidatus Caldarchaeaceae</taxon>
        <taxon>Candidatus Caldarchaeum</taxon>
    </lineage>
</organism>
<dbReference type="EMBL" id="DRXH01000021">
    <property type="protein sequence ID" value="HHM43766.1"/>
    <property type="molecule type" value="Genomic_DNA"/>
</dbReference>
<dbReference type="Pfam" id="PF08617">
    <property type="entry name" value="CGI-121"/>
    <property type="match status" value="1"/>
</dbReference>
<comment type="similarity">
    <text evidence="1">Belongs to the CGI121/TPRKB family.</text>
</comment>
<comment type="caution">
    <text evidence="2">The sequence shown here is derived from an EMBL/GenBank/DDBJ whole genome shotgun (WGS) entry which is preliminary data.</text>
</comment>
<gene>
    <name evidence="2" type="ORF">ENM31_00515</name>
</gene>
<protein>
    <submittedName>
        <fullName evidence="2">Uncharacterized protein</fullName>
    </submittedName>
</protein>
<dbReference type="AlphaFoldDB" id="A0A7J3VT21"/>
<evidence type="ECO:0000256" key="1">
    <source>
        <dbReference type="ARBA" id="ARBA00005546"/>
    </source>
</evidence>
<dbReference type="InterPro" id="IPR036504">
    <property type="entry name" value="CGI121/TPRKB_sf"/>
</dbReference>
<reference evidence="2" key="1">
    <citation type="journal article" date="2020" name="mSystems">
        <title>Genome- and Community-Level Interaction Insights into Carbon Utilization and Element Cycling Functions of Hydrothermarchaeota in Hydrothermal Sediment.</title>
        <authorList>
            <person name="Zhou Z."/>
            <person name="Liu Y."/>
            <person name="Xu W."/>
            <person name="Pan J."/>
            <person name="Luo Z.H."/>
            <person name="Li M."/>
        </authorList>
    </citation>
    <scope>NUCLEOTIDE SEQUENCE [LARGE SCALE GENOMIC DNA]</scope>
    <source>
        <strain evidence="2">SpSt-1074</strain>
    </source>
</reference>
<dbReference type="NCBIfam" id="NF011465">
    <property type="entry name" value="PRK14886.1-1"/>
    <property type="match status" value="1"/>
</dbReference>